<dbReference type="EMBL" id="MPOJ01000001">
    <property type="protein sequence ID" value="OOH75243.1"/>
    <property type="molecule type" value="Genomic_DNA"/>
</dbReference>
<dbReference type="AlphaFoldDB" id="A0A1V3SZT2"/>
<comment type="caution">
    <text evidence="1">The sequence shown here is derived from an EMBL/GenBank/DDBJ whole genome shotgun (WGS) entry which is preliminary data.</text>
</comment>
<protein>
    <submittedName>
        <fullName evidence="1">Uncharacterized protein</fullName>
    </submittedName>
</protein>
<gene>
    <name evidence="1" type="ORF">BOX24_00025</name>
</gene>
<evidence type="ECO:0000313" key="1">
    <source>
        <dbReference type="EMBL" id="OOH75243.1"/>
    </source>
</evidence>
<organism evidence="1 2">
    <name type="scientific">Leptospirillum ferriphilum</name>
    <dbReference type="NCBI Taxonomy" id="178606"/>
    <lineage>
        <taxon>Bacteria</taxon>
        <taxon>Pseudomonadati</taxon>
        <taxon>Nitrospirota</taxon>
        <taxon>Nitrospiria</taxon>
        <taxon>Nitrospirales</taxon>
        <taxon>Nitrospiraceae</taxon>
        <taxon>Leptospirillum</taxon>
    </lineage>
</organism>
<reference evidence="1 2" key="1">
    <citation type="submission" date="2016-11" db="EMBL/GenBank/DDBJ databases">
        <title>Comparative genomics of co-occurring bacteria in distinct bioleaching systems unravels niche-specific adaptation.</title>
        <authorList>
            <person name="Zhang X."/>
            <person name="Liu X."/>
            <person name="Yin H."/>
        </authorList>
    </citation>
    <scope>NUCLEOTIDE SEQUENCE [LARGE SCALE GENOMIC DNA]</scope>
    <source>
        <strain evidence="1 2">DX</strain>
    </source>
</reference>
<proteinExistence type="predicted"/>
<evidence type="ECO:0000313" key="2">
    <source>
        <dbReference type="Proteomes" id="UP000188586"/>
    </source>
</evidence>
<accession>A0A1V3SZT2</accession>
<sequence>MSRYEEEVSKYKKGYPQEKKRIRSWCVFLSKVATCSGQNCHPQGEFFPPLIPIKLATLS</sequence>
<dbReference type="Proteomes" id="UP000188586">
    <property type="component" value="Unassembled WGS sequence"/>
</dbReference>
<name>A0A1V3SZT2_9BACT</name>